<organism evidence="2 3">
    <name type="scientific">Knufia fluminis</name>
    <dbReference type="NCBI Taxonomy" id="191047"/>
    <lineage>
        <taxon>Eukaryota</taxon>
        <taxon>Fungi</taxon>
        <taxon>Dikarya</taxon>
        <taxon>Ascomycota</taxon>
        <taxon>Pezizomycotina</taxon>
        <taxon>Eurotiomycetes</taxon>
        <taxon>Chaetothyriomycetidae</taxon>
        <taxon>Chaetothyriales</taxon>
        <taxon>Trichomeriaceae</taxon>
        <taxon>Knufia</taxon>
    </lineage>
</organism>
<dbReference type="Proteomes" id="UP001316803">
    <property type="component" value="Unassembled WGS sequence"/>
</dbReference>
<accession>A0AAN8E7A7</accession>
<feature type="transmembrane region" description="Helical" evidence="1">
    <location>
        <begin position="624"/>
        <end position="646"/>
    </location>
</feature>
<comment type="caution">
    <text evidence="2">The sequence shown here is derived from an EMBL/GenBank/DDBJ whole genome shotgun (WGS) entry which is preliminary data.</text>
</comment>
<gene>
    <name evidence="2" type="ORF">OHC33_011217</name>
</gene>
<reference evidence="2 3" key="1">
    <citation type="submission" date="2022-12" db="EMBL/GenBank/DDBJ databases">
        <title>Genomic features and morphological characterization of a novel Knufia sp. strain isolated from spacecraft assembly facility.</title>
        <authorList>
            <person name="Teixeira M."/>
            <person name="Chander A.M."/>
            <person name="Stajich J.E."/>
            <person name="Venkateswaran K."/>
        </authorList>
    </citation>
    <scope>NUCLEOTIDE SEQUENCE [LARGE SCALE GENOMIC DNA]</scope>
    <source>
        <strain evidence="2 3">FJI-L2-BK-P2</strain>
    </source>
</reference>
<keyword evidence="3" id="KW-1185">Reference proteome</keyword>
<name>A0AAN8E7A7_9EURO</name>
<sequence>MIPPRIFDVRRKQQEAEKVVINKSSRLIAWQCGVHLLPISTTIAILWINFQGFYIGVDFPGLTSSDTTVLMLLQLSAKIHEIMIVASLSQIILHIVRHELLYGDGVPLGLIGSGLSFSNFEFYFRKDFYGSLAYLCCSKKRMKRTGFVLLLIVSGITAIIAGPASAVLLVPKPQAYPAGQTDFYLNGTSGQFWPEDLSGDMPELTALCSPSVSALRDVCPAGGYSSLWQRWSGINYKDLLGNDIPTFAKDLSGSRFYWPVHSPASRVPPLYALGDPRSANESIQPYTWLVQAHAASSILLEQVTKDWWKAVLASMDVVPSQVDDRSIRASALSAFAAVRCTGPQNLSTESKSMYFPAVERRWDWGENLEFDVGGVLNASSSSNLRFRWVQLPDRFGTVSSGAIVELPWVKHGDSRIVVGCSAQTGWVPTTLRTDSYTFWSGWYPYGIFFGERSPRWTPPSADQVLSPTNGRIAIGDIWLDMLTPPAPPVPGMNISWPASTIEAILASAGAGSLSENQDHAIQTEEWEKEDRATGGGRRRLLEAIISSVLADGLSRSGSHRVFTMPENESDNAIAMYQPRHDFNQQILRGRSALEVPAGDASTYTVLRSSMQLSGYAFRASLPKYLATTVLLAHAVLASFHMLWLIIRRRVSRSWDSIAELLALAQNSHPPDKALQNTGGGISHLRTYATIANIRIRSRPENSDRGHVELIFEEPVGQAGENILPNNEIEPVVLEDLHEMLGESSGAQTSMQSSWTFPVDSRKAQLNQTINLHGHSESTDNLIPRRRAKIEEASLVRIGIAYS</sequence>
<proteinExistence type="predicted"/>
<feature type="transmembrane region" description="Helical" evidence="1">
    <location>
        <begin position="147"/>
        <end position="170"/>
    </location>
</feature>
<evidence type="ECO:0000313" key="3">
    <source>
        <dbReference type="Proteomes" id="UP001316803"/>
    </source>
</evidence>
<dbReference type="AlphaFoldDB" id="A0AAN8E7A7"/>
<keyword evidence="1" id="KW-0812">Transmembrane</keyword>
<keyword evidence="1" id="KW-1133">Transmembrane helix</keyword>
<evidence type="ECO:0000313" key="2">
    <source>
        <dbReference type="EMBL" id="KAK5947754.1"/>
    </source>
</evidence>
<keyword evidence="1" id="KW-0472">Membrane</keyword>
<evidence type="ECO:0000256" key="1">
    <source>
        <dbReference type="SAM" id="Phobius"/>
    </source>
</evidence>
<dbReference type="EMBL" id="JAKLMC020000072">
    <property type="protein sequence ID" value="KAK5947754.1"/>
    <property type="molecule type" value="Genomic_DNA"/>
</dbReference>
<feature type="transmembrane region" description="Helical" evidence="1">
    <location>
        <begin position="27"/>
        <end position="50"/>
    </location>
</feature>
<protein>
    <submittedName>
        <fullName evidence="2">Uncharacterized protein</fullName>
    </submittedName>
</protein>